<feature type="compositionally biased region" description="Basic and acidic residues" evidence="1">
    <location>
        <begin position="74"/>
        <end position="94"/>
    </location>
</feature>
<dbReference type="Bgee" id="ENSELUG00000021721">
    <property type="expression patterns" value="Expressed in ovary and 2 other cell types or tissues"/>
</dbReference>
<feature type="compositionally biased region" description="Basic residues" evidence="1">
    <location>
        <begin position="461"/>
        <end position="477"/>
    </location>
</feature>
<proteinExistence type="predicted"/>
<feature type="compositionally biased region" description="Polar residues" evidence="1">
    <location>
        <begin position="9"/>
        <end position="23"/>
    </location>
</feature>
<dbReference type="AlphaFoldDB" id="A0A3P8Z3M7"/>
<feature type="compositionally biased region" description="Low complexity" evidence="1">
    <location>
        <begin position="251"/>
        <end position="262"/>
    </location>
</feature>
<dbReference type="InterPro" id="IPR001478">
    <property type="entry name" value="PDZ"/>
</dbReference>
<keyword evidence="4" id="KW-1185">Reference proteome</keyword>
<dbReference type="Pfam" id="PF00595">
    <property type="entry name" value="PDZ"/>
    <property type="match status" value="1"/>
</dbReference>
<feature type="compositionally biased region" description="Polar residues" evidence="1">
    <location>
        <begin position="393"/>
        <end position="402"/>
    </location>
</feature>
<dbReference type="InterPro" id="IPR051741">
    <property type="entry name" value="PAR6_homolog"/>
</dbReference>
<feature type="compositionally biased region" description="Basic and acidic residues" evidence="1">
    <location>
        <begin position="369"/>
        <end position="380"/>
    </location>
</feature>
<reference evidence="4" key="1">
    <citation type="journal article" date="2014" name="PLoS ONE">
        <title>The genome and linkage map of the northern pike (Esox lucius): conserved synteny revealed between the salmonid sister group and the Neoteleostei.</title>
        <authorList>
            <person name="Rondeau E.B."/>
            <person name="Minkley D.R."/>
            <person name="Leong J.S."/>
            <person name="Messmer A.M."/>
            <person name="Jantzen J.R."/>
            <person name="von Schalburg K.R."/>
            <person name="Lemon C."/>
            <person name="Bird N.H."/>
            <person name="Koop B.F."/>
        </authorList>
    </citation>
    <scope>NUCLEOTIDE SEQUENCE</scope>
</reference>
<dbReference type="STRING" id="8010.ENSELUP00000022812"/>
<feature type="compositionally biased region" description="Pro residues" evidence="1">
    <location>
        <begin position="44"/>
        <end position="56"/>
    </location>
</feature>
<dbReference type="RefSeq" id="XP_010886898.2">
    <property type="nucleotide sequence ID" value="XM_010888596.3"/>
</dbReference>
<dbReference type="Proteomes" id="UP000265140">
    <property type="component" value="Chromosome 3"/>
</dbReference>
<evidence type="ECO:0000313" key="3">
    <source>
        <dbReference type="Ensembl" id="ENSELUP00000022812.2"/>
    </source>
</evidence>
<dbReference type="OMA" id="QRGRPGM"/>
<dbReference type="GO" id="GO:0005634">
    <property type="term" value="C:nucleus"/>
    <property type="evidence" value="ECO:0007669"/>
    <property type="project" value="TreeGrafter"/>
</dbReference>
<dbReference type="PANTHER" id="PTHR14102:SF15">
    <property type="entry name" value="KIAA1614 ORTHOLOG"/>
    <property type="match status" value="1"/>
</dbReference>
<dbReference type="GO" id="GO:0005938">
    <property type="term" value="C:cell cortex"/>
    <property type="evidence" value="ECO:0007669"/>
    <property type="project" value="TreeGrafter"/>
</dbReference>
<dbReference type="GeneID" id="105021122"/>
<feature type="region of interest" description="Disordered" evidence="1">
    <location>
        <begin position="450"/>
        <end position="522"/>
    </location>
</feature>
<dbReference type="GO" id="GO:0016324">
    <property type="term" value="C:apical plasma membrane"/>
    <property type="evidence" value="ECO:0007669"/>
    <property type="project" value="TreeGrafter"/>
</dbReference>
<feature type="region of interest" description="Disordered" evidence="1">
    <location>
        <begin position="957"/>
        <end position="1000"/>
    </location>
</feature>
<dbReference type="PANTHER" id="PTHR14102">
    <property type="entry name" value="PAR-6-RELATED"/>
    <property type="match status" value="1"/>
</dbReference>
<evidence type="ECO:0000313" key="4">
    <source>
        <dbReference type="Proteomes" id="UP000265140"/>
    </source>
</evidence>
<evidence type="ECO:0000259" key="2">
    <source>
        <dbReference type="PROSITE" id="PS50106"/>
    </source>
</evidence>
<feature type="region of interest" description="Disordered" evidence="1">
    <location>
        <begin position="610"/>
        <end position="658"/>
    </location>
</feature>
<accession>A0A3P8Z3M7</accession>
<evidence type="ECO:0000256" key="1">
    <source>
        <dbReference type="SAM" id="MobiDB-lite"/>
    </source>
</evidence>
<feature type="region of interest" description="Disordered" evidence="1">
    <location>
        <begin position="242"/>
        <end position="305"/>
    </location>
</feature>
<dbReference type="InterPro" id="IPR032756">
    <property type="entry name" value="DUF4685"/>
</dbReference>
<feature type="compositionally biased region" description="Low complexity" evidence="1">
    <location>
        <begin position="965"/>
        <end position="981"/>
    </location>
</feature>
<name>A0A3P8Z3M7_ESOLU</name>
<feature type="compositionally biased region" description="Polar residues" evidence="1">
    <location>
        <begin position="985"/>
        <end position="1000"/>
    </location>
</feature>
<feature type="region of interest" description="Disordered" evidence="1">
    <location>
        <begin position="752"/>
        <end position="833"/>
    </location>
</feature>
<dbReference type="InterPro" id="IPR036034">
    <property type="entry name" value="PDZ_sf"/>
</dbReference>
<feature type="region of interest" description="Disordered" evidence="1">
    <location>
        <begin position="677"/>
        <end position="726"/>
    </location>
</feature>
<feature type="compositionally biased region" description="Basic and acidic residues" evidence="1">
    <location>
        <begin position="415"/>
        <end position="426"/>
    </location>
</feature>
<dbReference type="InParanoid" id="A0A3P8Z3M7"/>
<dbReference type="SMART" id="SM00228">
    <property type="entry name" value="PDZ"/>
    <property type="match status" value="1"/>
</dbReference>
<reference evidence="3" key="3">
    <citation type="submission" date="2025-08" db="UniProtKB">
        <authorList>
            <consortium name="Ensembl"/>
        </authorList>
    </citation>
    <scope>IDENTIFICATION</scope>
</reference>
<dbReference type="SUPFAM" id="SSF50156">
    <property type="entry name" value="PDZ domain-like"/>
    <property type="match status" value="1"/>
</dbReference>
<reference evidence="3" key="4">
    <citation type="submission" date="2025-09" db="UniProtKB">
        <authorList>
            <consortium name="Ensembl"/>
        </authorList>
    </citation>
    <scope>IDENTIFICATION</scope>
</reference>
<dbReference type="Pfam" id="PF15737">
    <property type="entry name" value="DUF4685"/>
    <property type="match status" value="1"/>
</dbReference>
<dbReference type="Ensembl" id="ENSELUT00000033890.3">
    <property type="protein sequence ID" value="ENSELUP00000022812.2"/>
    <property type="gene ID" value="ENSELUG00000021721.3"/>
</dbReference>
<dbReference type="Gene3D" id="2.30.42.10">
    <property type="match status" value="1"/>
</dbReference>
<feature type="compositionally biased region" description="Basic and acidic residues" evidence="1">
    <location>
        <begin position="677"/>
        <end position="687"/>
    </location>
</feature>
<feature type="region of interest" description="Disordered" evidence="1">
    <location>
        <begin position="551"/>
        <end position="579"/>
    </location>
</feature>
<organism evidence="3 4">
    <name type="scientific">Esox lucius</name>
    <name type="common">Northern pike</name>
    <dbReference type="NCBI Taxonomy" id="8010"/>
    <lineage>
        <taxon>Eukaryota</taxon>
        <taxon>Metazoa</taxon>
        <taxon>Chordata</taxon>
        <taxon>Craniata</taxon>
        <taxon>Vertebrata</taxon>
        <taxon>Euteleostomi</taxon>
        <taxon>Actinopterygii</taxon>
        <taxon>Neopterygii</taxon>
        <taxon>Teleostei</taxon>
        <taxon>Protacanthopterygii</taxon>
        <taxon>Esociformes</taxon>
        <taxon>Esocidae</taxon>
        <taxon>Esox</taxon>
    </lineage>
</organism>
<sequence length="1169" mass="125920">MEEEEVRFGQTSATAGSQPQNKASGDRVLLLGLVPEPGKAVPSSPSPSPSSPPPPGSAVHALRSKVKALSQRPCGRERKREKMREEKRTSELHAGRLASSQALTRQKCRSRGEVLPPVLSRHYDLRRQSSSSEDEVEEVVASVQLHSHPTELEREQEDWGATGGLDRSVPVQPRGLGEGASLESLDNIQSDSTRENKDGTPSSTKPTPSSSSTSSPSSTSSHRHWAPPRGFWRVARPETLILNGVDPQSAGVTPSTVSTSSSPGPPKDETPAGDNLSGPERKPRRFSADSAEEDQDESGSRWNMLRSDSLDCYIERCDKKKDEEPVDPPAGLRRAESWESVCSQDGALSLEETVAANRKARGLPASGRRNGDRGREKDVVDIPSLCVDLVDQTDASLNPSSSRDPEVDLTTPQQERLELPKSHLNPDELPLSPRHEQAMVLLERARLKARSNCAKGERPPTRRAHSAQRYNTRRQHHVSNSPPIQKDVAEKAEEEATAPHPSSGPLLVPPNRGPSPVGRTRLYANSPTRVWFEDESEKEVESRYLNRVKERGRATAHKAKEKSRGMQGKNSDPTISIAGLAPPLEDAGFTSAASTQTAEVGVRKCEACGSILRDPPVPKPETAQSQPGDVDESQGKKVPRWVPPGHSDGISEPDQPSIIRPKAAGVTFGGVLILGEDREERAERGPGDRTSGFGKLRRRSRKGENRLKRVGSGHGPYGASWAHRRNSNPRNRVNVCRRAVTFALGSPVALERPQVEGSGNSTSPLPIKSALKSSSKNRAGGQRGVKPSAQYRLVSVDDGPGGSPQYHEHLNAEQHGEGAVSTPSGTPSSPDLVPCIRPSSLRYAPARVNPDHPAADLWDTAVDGAGVALSGDTCRDLPAGLPEYRSSLRCLAVSRAEDLRAELLRAEHLKAEAQWEEGLEGARRTMAERDGRPKLSLRRFFSSIGLHSVGRLVKGGRSSSMEQLSVSASRVSSASPSPTRRPTSDTGLQRTPSLQALNTVSPLAQLRKASSVQSLERRAERPTILGGMPVSYSLSPRGVQRALSVENMLATRVLGPVGPVGPAGRVVQAFPDGTLLLELTRPANGPFGFVISRGKGRPVTGVYMEQVGDGAEEGLYSGLLGVGDELLEVNGEAVAGLTLDQVTRLMTRDSTATIRVLPHRRNGHAGTPR</sequence>
<feature type="region of interest" description="Disordered" evidence="1">
    <location>
        <begin position="361"/>
        <end position="435"/>
    </location>
</feature>
<feature type="region of interest" description="Disordered" evidence="1">
    <location>
        <begin position="1"/>
        <end position="230"/>
    </location>
</feature>
<feature type="domain" description="PDZ" evidence="2">
    <location>
        <begin position="1076"/>
        <end position="1146"/>
    </location>
</feature>
<feature type="region of interest" description="Disordered" evidence="1">
    <location>
        <begin position="318"/>
        <end position="340"/>
    </location>
</feature>
<feature type="compositionally biased region" description="Low complexity" evidence="1">
    <location>
        <begin position="200"/>
        <end position="220"/>
    </location>
</feature>
<dbReference type="KEGG" id="els:105021122"/>
<dbReference type="OrthoDB" id="10058001at2759"/>
<dbReference type="GO" id="GO:0007163">
    <property type="term" value="P:establishment or maintenance of cell polarity"/>
    <property type="evidence" value="ECO:0007669"/>
    <property type="project" value="TreeGrafter"/>
</dbReference>
<dbReference type="GO" id="GO:0007098">
    <property type="term" value="P:centrosome cycle"/>
    <property type="evidence" value="ECO:0007669"/>
    <property type="project" value="TreeGrafter"/>
</dbReference>
<dbReference type="GO" id="GO:0060341">
    <property type="term" value="P:regulation of cellular localization"/>
    <property type="evidence" value="ECO:0007669"/>
    <property type="project" value="TreeGrafter"/>
</dbReference>
<reference evidence="3" key="2">
    <citation type="submission" date="2020-02" db="EMBL/GenBank/DDBJ databases">
        <title>Esox lucius (northern pike) genome, fEsoLuc1, primary haplotype.</title>
        <authorList>
            <person name="Myers G."/>
            <person name="Karagic N."/>
            <person name="Meyer A."/>
            <person name="Pippel M."/>
            <person name="Reichard M."/>
            <person name="Winkler S."/>
            <person name="Tracey A."/>
            <person name="Sims Y."/>
            <person name="Howe K."/>
            <person name="Rhie A."/>
            <person name="Formenti G."/>
            <person name="Durbin R."/>
            <person name="Fedrigo O."/>
            <person name="Jarvis E.D."/>
        </authorList>
    </citation>
    <scope>NUCLEOTIDE SEQUENCE [LARGE SCALE GENOMIC DNA]</scope>
</reference>
<dbReference type="PROSITE" id="PS50106">
    <property type="entry name" value="PDZ"/>
    <property type="match status" value="1"/>
</dbReference>
<dbReference type="GeneTree" id="ENSGT00390000013003"/>
<protein>
    <recommendedName>
        <fullName evidence="2">PDZ domain-containing protein</fullName>
    </recommendedName>
</protein>
<feature type="compositionally biased region" description="Basic and acidic residues" evidence="1">
    <location>
        <begin position="806"/>
        <end position="816"/>
    </location>
</feature>